<keyword evidence="8" id="KW-0175">Coiled coil</keyword>
<dbReference type="PANTHER" id="PTHR30026:SF20">
    <property type="entry name" value="OUTER MEMBRANE PROTEIN TOLC"/>
    <property type="match status" value="1"/>
</dbReference>
<organism evidence="10 11">
    <name type="scientific">Pseudoduganella chitinolytica</name>
    <dbReference type="NCBI Taxonomy" id="34070"/>
    <lineage>
        <taxon>Bacteria</taxon>
        <taxon>Pseudomonadati</taxon>
        <taxon>Pseudomonadota</taxon>
        <taxon>Betaproteobacteria</taxon>
        <taxon>Burkholderiales</taxon>
        <taxon>Oxalobacteraceae</taxon>
        <taxon>Telluria group</taxon>
        <taxon>Pseudoduganella</taxon>
    </lineage>
</organism>
<dbReference type="PANTHER" id="PTHR30026">
    <property type="entry name" value="OUTER MEMBRANE PROTEIN TOLC"/>
    <property type="match status" value="1"/>
</dbReference>
<dbReference type="RefSeq" id="WP_277418661.1">
    <property type="nucleotide sequence ID" value="NZ_CP119083.1"/>
</dbReference>
<evidence type="ECO:0000256" key="9">
    <source>
        <dbReference type="SAM" id="SignalP"/>
    </source>
</evidence>
<proteinExistence type="inferred from homology"/>
<evidence type="ECO:0000256" key="1">
    <source>
        <dbReference type="ARBA" id="ARBA00004442"/>
    </source>
</evidence>
<evidence type="ECO:0000256" key="8">
    <source>
        <dbReference type="SAM" id="Coils"/>
    </source>
</evidence>
<keyword evidence="7" id="KW-0998">Cell outer membrane</keyword>
<evidence type="ECO:0000256" key="7">
    <source>
        <dbReference type="ARBA" id="ARBA00023237"/>
    </source>
</evidence>
<evidence type="ECO:0000256" key="2">
    <source>
        <dbReference type="ARBA" id="ARBA00007613"/>
    </source>
</evidence>
<dbReference type="NCBIfam" id="TIGR01844">
    <property type="entry name" value="type_I_sec_TolC"/>
    <property type="match status" value="1"/>
</dbReference>
<evidence type="ECO:0000256" key="4">
    <source>
        <dbReference type="ARBA" id="ARBA00022452"/>
    </source>
</evidence>
<feature type="coiled-coil region" evidence="8">
    <location>
        <begin position="181"/>
        <end position="208"/>
    </location>
</feature>
<evidence type="ECO:0000256" key="5">
    <source>
        <dbReference type="ARBA" id="ARBA00022692"/>
    </source>
</evidence>
<dbReference type="EMBL" id="CP119083">
    <property type="protein sequence ID" value="WEF36019.1"/>
    <property type="molecule type" value="Genomic_DNA"/>
</dbReference>
<keyword evidence="4" id="KW-1134">Transmembrane beta strand</keyword>
<keyword evidence="5" id="KW-0812">Transmembrane</keyword>
<evidence type="ECO:0000256" key="3">
    <source>
        <dbReference type="ARBA" id="ARBA00022448"/>
    </source>
</evidence>
<dbReference type="InterPro" id="IPR003423">
    <property type="entry name" value="OMP_efflux"/>
</dbReference>
<name>A0ABY8BNV2_9BURK</name>
<evidence type="ECO:0000256" key="6">
    <source>
        <dbReference type="ARBA" id="ARBA00023136"/>
    </source>
</evidence>
<keyword evidence="9" id="KW-0732">Signal</keyword>
<protein>
    <submittedName>
        <fullName evidence="10">TolC family outer membrane protein</fullName>
    </submittedName>
</protein>
<dbReference type="InterPro" id="IPR051906">
    <property type="entry name" value="TolC-like"/>
</dbReference>
<dbReference type="Pfam" id="PF02321">
    <property type="entry name" value="OEP"/>
    <property type="match status" value="2"/>
</dbReference>
<dbReference type="SUPFAM" id="SSF56954">
    <property type="entry name" value="Outer membrane efflux proteins (OEP)"/>
    <property type="match status" value="1"/>
</dbReference>
<keyword evidence="6" id="KW-0472">Membrane</keyword>
<gene>
    <name evidence="10" type="ORF">PX653_26695</name>
</gene>
<keyword evidence="11" id="KW-1185">Reference proteome</keyword>
<dbReference type="InterPro" id="IPR010130">
    <property type="entry name" value="T1SS_OMP_TolC"/>
</dbReference>
<evidence type="ECO:0000313" key="11">
    <source>
        <dbReference type="Proteomes" id="UP001216510"/>
    </source>
</evidence>
<accession>A0ABY8BNV2</accession>
<dbReference type="Gene3D" id="1.20.1600.10">
    <property type="entry name" value="Outer membrane efflux proteins (OEP)"/>
    <property type="match status" value="1"/>
</dbReference>
<comment type="similarity">
    <text evidence="2">Belongs to the outer membrane factor (OMF) (TC 1.B.17) family.</text>
</comment>
<comment type="subcellular location">
    <subcellularLocation>
        <location evidence="1">Cell outer membrane</location>
    </subcellularLocation>
</comment>
<dbReference type="Proteomes" id="UP001216510">
    <property type="component" value="Chromosome"/>
</dbReference>
<feature type="chain" id="PRO_5047234558" evidence="9">
    <location>
        <begin position="24"/>
        <end position="438"/>
    </location>
</feature>
<feature type="signal peptide" evidence="9">
    <location>
        <begin position="1"/>
        <end position="23"/>
    </location>
</feature>
<keyword evidence="3" id="KW-0813">Transport</keyword>
<reference evidence="10 11" key="1">
    <citation type="submission" date="2023-02" db="EMBL/GenBank/DDBJ databases">
        <title>Gemone sequence of Telluria chitinolytica ACM 3522T.</title>
        <authorList>
            <person name="Frediansyah A."/>
            <person name="Miess H."/>
            <person name="Gross H."/>
        </authorList>
    </citation>
    <scope>NUCLEOTIDE SEQUENCE [LARGE SCALE GENOMIC DNA]</scope>
    <source>
        <strain evidence="10 11">ACM 3522</strain>
    </source>
</reference>
<evidence type="ECO:0000313" key="10">
    <source>
        <dbReference type="EMBL" id="WEF36019.1"/>
    </source>
</evidence>
<sequence length="438" mass="48244">MARRLFKLLPVAAALFGAADASALSLMEAYQAALTNDPAYRAAFYTNEAGKENRIIGRSNLLPVVSGIYAGSRNNSTIEVQERELPRKYISRNSTVQVRQPLFSLEAWARYKQGNAQSAYAAAVFDNQSQEVILRVTAAYFDVLLREDQLALAQKERAMYTEQRNVNDLLFKKGEGTSTDMIETQSRLDLAEAQVLEAQDALASARDALAVLIGGHADGLDHLRPGFRAVMPNNQSYDEWKNMALASNPEIRALTSSLEVAKQEVNRQRSGHLPRVELTGTYGKQAADSISTYNQDTTVRSIGFQVSIPLYAGGSVSAATRQSVAQQEKAKADLQAQIDKVLVELRRNYSAMQSSRSRIDALIKAVDSANLLVKATEKSIQGGVRINLDLLNAQRQLSTAQRDLAQARYNYMLAWLRVRASAGTLAAEDVKLVTAYFE</sequence>